<dbReference type="Pfam" id="PF02397">
    <property type="entry name" value="Bac_transf"/>
    <property type="match status" value="1"/>
</dbReference>
<proteinExistence type="inferred from homology"/>
<dbReference type="PANTHER" id="PTHR30576">
    <property type="entry name" value="COLANIC BIOSYNTHESIS UDP-GLUCOSE LIPID CARRIER TRANSFERASE"/>
    <property type="match status" value="1"/>
</dbReference>
<dbReference type="AlphaFoldDB" id="A0A1H4BXG4"/>
<protein>
    <submittedName>
        <fullName evidence="3">Sugar transferase involved in LPS biosynthesis (Colanic, teichoic acid)</fullName>
    </submittedName>
</protein>
<comment type="similarity">
    <text evidence="1">Belongs to the bacterial sugar transferase family.</text>
</comment>
<evidence type="ECO:0000256" key="1">
    <source>
        <dbReference type="ARBA" id="ARBA00006464"/>
    </source>
</evidence>
<accession>A0A1H4BXG4</accession>
<reference evidence="4" key="1">
    <citation type="submission" date="2016-10" db="EMBL/GenBank/DDBJ databases">
        <authorList>
            <person name="Varghese N."/>
            <person name="Submissions S."/>
        </authorList>
    </citation>
    <scope>NUCLEOTIDE SEQUENCE [LARGE SCALE GENOMIC DNA]</scope>
    <source>
        <strain evidence="4">DSM 11526</strain>
    </source>
</reference>
<evidence type="ECO:0000313" key="3">
    <source>
        <dbReference type="EMBL" id="SEA52895.1"/>
    </source>
</evidence>
<keyword evidence="4" id="KW-1185">Reference proteome</keyword>
<dbReference type="RefSeq" id="WP_091824824.1">
    <property type="nucleotide sequence ID" value="NZ_FNRJ01000004.1"/>
</dbReference>
<keyword evidence="3" id="KW-0808">Transferase</keyword>
<dbReference type="GO" id="GO:0016780">
    <property type="term" value="F:phosphotransferase activity, for other substituted phosphate groups"/>
    <property type="evidence" value="ECO:0007669"/>
    <property type="project" value="TreeGrafter"/>
</dbReference>
<evidence type="ECO:0000313" key="4">
    <source>
        <dbReference type="Proteomes" id="UP000242469"/>
    </source>
</evidence>
<dbReference type="Proteomes" id="UP000242469">
    <property type="component" value="Unassembled WGS sequence"/>
</dbReference>
<dbReference type="PANTHER" id="PTHR30576:SF8">
    <property type="entry name" value="UNDECAPRENYL-PHOSPHATE GALACTOSE PHOSPHOTRANSFERASE"/>
    <property type="match status" value="1"/>
</dbReference>
<dbReference type="InterPro" id="IPR003362">
    <property type="entry name" value="Bact_transf"/>
</dbReference>
<sequence length="198" mass="22562">MIKRLFDIVASIIGLLLLAPVIAAVAFQIRRKLGSPVLFRQVRPGKDGKPFEMIKFRTMRDAIGKDGNPLPDSERMTPFGSFLRSASLDELPELWNVLKGDMSLVGPRPLLMEYLPLYSKEQYRRHDVRPGITGWAQVNGRNAISWEEKFKLDVWYVDNHSLWLDLKIIYLTVKKVLVRDGISAEGEVTMSKFTGSDK</sequence>
<dbReference type="STRING" id="1122198.SAMN02745729_104105"/>
<dbReference type="EMBL" id="FNRJ01000004">
    <property type="protein sequence ID" value="SEA52895.1"/>
    <property type="molecule type" value="Genomic_DNA"/>
</dbReference>
<gene>
    <name evidence="3" type="ORF">SAMN02745729_104105</name>
</gene>
<dbReference type="OrthoDB" id="9808602at2"/>
<organism evidence="3 4">
    <name type="scientific">Marinobacterium iners DSM 11526</name>
    <dbReference type="NCBI Taxonomy" id="1122198"/>
    <lineage>
        <taxon>Bacteria</taxon>
        <taxon>Pseudomonadati</taxon>
        <taxon>Pseudomonadota</taxon>
        <taxon>Gammaproteobacteria</taxon>
        <taxon>Oceanospirillales</taxon>
        <taxon>Oceanospirillaceae</taxon>
        <taxon>Marinobacterium</taxon>
    </lineage>
</organism>
<name>A0A1H4BXG4_9GAMM</name>
<evidence type="ECO:0000259" key="2">
    <source>
        <dbReference type="Pfam" id="PF02397"/>
    </source>
</evidence>
<feature type="domain" description="Bacterial sugar transferase" evidence="2">
    <location>
        <begin position="3"/>
        <end position="177"/>
    </location>
</feature>